<protein>
    <submittedName>
        <fullName evidence="1">Cysteinyl-tRNA synthetase</fullName>
        <ecNumber evidence="1">6.1.1.16</ecNumber>
    </submittedName>
</protein>
<dbReference type="Proteomes" id="UP001140234">
    <property type="component" value="Unassembled WGS sequence"/>
</dbReference>
<proteinExistence type="predicted"/>
<keyword evidence="2" id="KW-1185">Reference proteome</keyword>
<sequence length="778" mass="85784">MMSSQSDSAQWAQPESAHPQTGLKVYNTLTKSKASALPPGGVPFVPREGNRVSWYGCGPTVYDASHMGHAFNYVSLDIMRRIMEDYLGYDLTVVMNITDIDDKIIERTRHEHLVAQYRAKAETLSEQLVADVGAALCDYANTAFPELVAAKLGSPIGRADDWRAFAAAVNGGQDPALAASSEKALMRYDAADAAFEALVAARQSLADGKSSQAAAVALVDTATDVLAPWLDAQFRESVTDPRLFRNLSAYWENDYMADMDALNVRRPNVLTRVSEFVEDIVRFVQRIIDNGYAYEAEGSVYFDVEAFDGTNGHVYAKMSRRSKDSAKLLAEGEGSLTKRRAEKQGERDFALWKSSQPGEPAWPSPWGPGRPGWHIECSAMASEILGQNIDIHTGGIDLVFPHHENEMVQSEACFENHQWVNYFLHTGHLHIAGRKMSKSLKNFITIKDALKKYSARQLRTLFLLTGWSSGINFSDTGMDEAIAIEKTLSNFFSNAAALVRDLKQAQQPADPKRQTNEPEIELLAALADARDQVHSAILDSFDTPRAMRAILDIVARTTAYLQRGRESIDPQPVEMVAQYVTKIMRAFGMADDSATRAIGWGSGAAGTAGADRETTLLPVASALSDFRDSVRELALAGGDKKALLALCDRLRDQVLPELGVVIDDHGDGRALVKVVDPAEIRRARELSEAKDAAKQLAKAKEAQLAEEKRLALLEKAKVPPQDMFRTPEMRELYSAWDESGIPTKDAAGEDLSKSRAKKLAKDYDAQKKLHDKFLQQQQ</sequence>
<evidence type="ECO:0000313" key="1">
    <source>
        <dbReference type="EMBL" id="KAJ2773830.1"/>
    </source>
</evidence>
<organism evidence="1 2">
    <name type="scientific">Coemansia nantahalensis</name>
    <dbReference type="NCBI Taxonomy" id="2789366"/>
    <lineage>
        <taxon>Eukaryota</taxon>
        <taxon>Fungi</taxon>
        <taxon>Fungi incertae sedis</taxon>
        <taxon>Zoopagomycota</taxon>
        <taxon>Kickxellomycotina</taxon>
        <taxon>Kickxellomycetes</taxon>
        <taxon>Kickxellales</taxon>
        <taxon>Kickxellaceae</taxon>
        <taxon>Coemansia</taxon>
    </lineage>
</organism>
<keyword evidence="1" id="KW-0436">Ligase</keyword>
<dbReference type="EC" id="6.1.1.16" evidence="1"/>
<name>A0ACC1K556_9FUNG</name>
<reference evidence="1" key="1">
    <citation type="submission" date="2022-07" db="EMBL/GenBank/DDBJ databases">
        <title>Phylogenomic reconstructions and comparative analyses of Kickxellomycotina fungi.</title>
        <authorList>
            <person name="Reynolds N.K."/>
            <person name="Stajich J.E."/>
            <person name="Barry K."/>
            <person name="Grigoriev I.V."/>
            <person name="Crous P."/>
            <person name="Smith M.E."/>
        </authorList>
    </citation>
    <scope>NUCLEOTIDE SEQUENCE</scope>
    <source>
        <strain evidence="1">CBS 109366</strain>
    </source>
</reference>
<evidence type="ECO:0000313" key="2">
    <source>
        <dbReference type="Proteomes" id="UP001140234"/>
    </source>
</evidence>
<gene>
    <name evidence="1" type="primary">CYR1_1</name>
    <name evidence="1" type="ORF">IWQ57_001113</name>
</gene>
<dbReference type="EMBL" id="JANBUJ010000172">
    <property type="protein sequence ID" value="KAJ2773830.1"/>
    <property type="molecule type" value="Genomic_DNA"/>
</dbReference>
<accession>A0ACC1K556</accession>
<comment type="caution">
    <text evidence="1">The sequence shown here is derived from an EMBL/GenBank/DDBJ whole genome shotgun (WGS) entry which is preliminary data.</text>
</comment>